<dbReference type="RefSeq" id="WP_118862548.1">
    <property type="nucleotide sequence ID" value="NZ_QWLV01000001.1"/>
</dbReference>
<feature type="region of interest" description="Disordered" evidence="1">
    <location>
        <begin position="61"/>
        <end position="80"/>
    </location>
</feature>
<dbReference type="Proteomes" id="UP000266693">
    <property type="component" value="Unassembled WGS sequence"/>
</dbReference>
<proteinExistence type="predicted"/>
<keyword evidence="3" id="KW-1185">Reference proteome</keyword>
<gene>
    <name evidence="2" type="ORF">D1610_02605</name>
</gene>
<dbReference type="OrthoDB" id="7405225at2"/>
<accession>A0A396RR80</accession>
<organism evidence="2 3">
    <name type="scientific">Sphingomonas gilva</name>
    <dbReference type="NCBI Taxonomy" id="2305907"/>
    <lineage>
        <taxon>Bacteria</taxon>
        <taxon>Pseudomonadati</taxon>
        <taxon>Pseudomonadota</taxon>
        <taxon>Alphaproteobacteria</taxon>
        <taxon>Sphingomonadales</taxon>
        <taxon>Sphingomonadaceae</taxon>
        <taxon>Sphingomonas</taxon>
    </lineage>
</organism>
<sequence>MRRTKLLIAATIALSIAACKNERSDQASLDVLDNELVGNASDPALTAALEDQIMVDPNLAAKNGRGTRRTPGALSQPIPPERRADAAKAEYAMANGKLLRAPAAGKFTPAGGEAVTLGQLASSQKAGAAGGNPCADKLDYSARWAARLAPEMTVYPGARVVEAAGGNEAPCKMRVVTFRADANMQAVLDYYYTKAVRAGYSAEHLEDGKEHMLGGARRDDAYMLFLRNLPGGGTEVDLISNVAA</sequence>
<comment type="caution">
    <text evidence="2">The sequence shown here is derived from an EMBL/GenBank/DDBJ whole genome shotgun (WGS) entry which is preliminary data.</text>
</comment>
<reference evidence="2 3" key="1">
    <citation type="submission" date="2018-08" db="EMBL/GenBank/DDBJ databases">
        <title>The multiple taxonomic identification of Sphingomonas gilva.</title>
        <authorList>
            <person name="Zhu D."/>
            <person name="Zheng S."/>
        </authorList>
    </citation>
    <scope>NUCLEOTIDE SEQUENCE [LARGE SCALE GENOMIC DNA]</scope>
    <source>
        <strain evidence="2 3">ZDH117</strain>
    </source>
</reference>
<name>A0A396RR80_9SPHN</name>
<evidence type="ECO:0000313" key="2">
    <source>
        <dbReference type="EMBL" id="RHW19040.1"/>
    </source>
</evidence>
<protein>
    <recommendedName>
        <fullName evidence="4">Lipoprotein</fullName>
    </recommendedName>
</protein>
<dbReference type="AlphaFoldDB" id="A0A396RR80"/>
<evidence type="ECO:0000313" key="3">
    <source>
        <dbReference type="Proteomes" id="UP000266693"/>
    </source>
</evidence>
<evidence type="ECO:0000256" key="1">
    <source>
        <dbReference type="SAM" id="MobiDB-lite"/>
    </source>
</evidence>
<evidence type="ECO:0008006" key="4">
    <source>
        <dbReference type="Google" id="ProtNLM"/>
    </source>
</evidence>
<dbReference type="EMBL" id="QWLV01000001">
    <property type="protein sequence ID" value="RHW19040.1"/>
    <property type="molecule type" value="Genomic_DNA"/>
</dbReference>
<dbReference type="PROSITE" id="PS51257">
    <property type="entry name" value="PROKAR_LIPOPROTEIN"/>
    <property type="match status" value="1"/>
</dbReference>